<keyword evidence="1" id="KW-0812">Transmembrane</keyword>
<protein>
    <submittedName>
        <fullName evidence="2">Uncharacterized protein</fullName>
    </submittedName>
</protein>
<reference evidence="3" key="1">
    <citation type="submission" date="2016-11" db="EMBL/GenBank/DDBJ databases">
        <authorList>
            <person name="Varghese N."/>
            <person name="Submissions S."/>
        </authorList>
    </citation>
    <scope>NUCLEOTIDE SEQUENCE [LARGE SCALE GENOMIC DNA]</scope>
    <source>
        <strain evidence="3">DSM 15292</strain>
    </source>
</reference>
<gene>
    <name evidence="2" type="ORF">SAMN05444394_0322</name>
</gene>
<proteinExistence type="predicted"/>
<dbReference type="STRING" id="226505.SAMN05444394_0322"/>
<feature type="transmembrane region" description="Helical" evidence="1">
    <location>
        <begin position="121"/>
        <end position="138"/>
    </location>
</feature>
<dbReference type="OrthoDB" id="839615at2"/>
<feature type="transmembrane region" description="Helical" evidence="1">
    <location>
        <begin position="16"/>
        <end position="35"/>
    </location>
</feature>
<evidence type="ECO:0000256" key="1">
    <source>
        <dbReference type="SAM" id="Phobius"/>
    </source>
</evidence>
<dbReference type="Proteomes" id="UP000185221">
    <property type="component" value="Unassembled WGS sequence"/>
</dbReference>
<keyword evidence="1" id="KW-0472">Membrane</keyword>
<organism evidence="2 3">
    <name type="scientific">Algoriphagus halophilus</name>
    <dbReference type="NCBI Taxonomy" id="226505"/>
    <lineage>
        <taxon>Bacteria</taxon>
        <taxon>Pseudomonadati</taxon>
        <taxon>Bacteroidota</taxon>
        <taxon>Cytophagia</taxon>
        <taxon>Cytophagales</taxon>
        <taxon>Cyclobacteriaceae</taxon>
        <taxon>Algoriphagus</taxon>
    </lineage>
</organism>
<dbReference type="AlphaFoldDB" id="A0A1N6D6E5"/>
<evidence type="ECO:0000313" key="3">
    <source>
        <dbReference type="Proteomes" id="UP000185221"/>
    </source>
</evidence>
<sequence>MEIEEIRKIYKNLEQLVLILMLIALPIFGMIYLYYNSGNLDWGLPELPGFLNGILSGAGTALLLVQYLLFHRKLKESFKKEELLDKVKVYAKATKERFYILFISSLVATLGLLFYGNPYFIILFAGTLVFFSLAKPTPDRLGRLMKLKKEDRDLIHQASRPE</sequence>
<feature type="transmembrane region" description="Helical" evidence="1">
    <location>
        <begin position="47"/>
        <end position="70"/>
    </location>
</feature>
<dbReference type="EMBL" id="FSRC01000001">
    <property type="protein sequence ID" value="SIN66329.1"/>
    <property type="molecule type" value="Genomic_DNA"/>
</dbReference>
<evidence type="ECO:0000313" key="2">
    <source>
        <dbReference type="EMBL" id="SIN66329.1"/>
    </source>
</evidence>
<dbReference type="RefSeq" id="WP_074223097.1">
    <property type="nucleotide sequence ID" value="NZ_FSRC01000001.1"/>
</dbReference>
<keyword evidence="3" id="KW-1185">Reference proteome</keyword>
<feature type="transmembrane region" description="Helical" evidence="1">
    <location>
        <begin position="98"/>
        <end position="115"/>
    </location>
</feature>
<accession>A0A1N6D6E5</accession>
<name>A0A1N6D6E5_9BACT</name>
<keyword evidence="1" id="KW-1133">Transmembrane helix</keyword>